<reference evidence="2" key="1">
    <citation type="submission" date="2016-10" db="EMBL/GenBank/DDBJ databases">
        <authorList>
            <person name="Varghese N."/>
            <person name="Submissions S."/>
        </authorList>
    </citation>
    <scope>NUCLEOTIDE SEQUENCE [LARGE SCALE GENOMIC DNA]</scope>
    <source>
        <strain evidence="2">DSM 45722</strain>
    </source>
</reference>
<name>A0A1G4XGP0_9ACTN</name>
<protein>
    <recommendedName>
        <fullName evidence="3">NIPSNAP protein</fullName>
    </recommendedName>
</protein>
<dbReference type="AlphaFoldDB" id="A0A1G4XGP0"/>
<dbReference type="RefSeq" id="WP_092800010.1">
    <property type="nucleotide sequence ID" value="NZ_FMUH01000001.1"/>
</dbReference>
<sequence length="99" mass="11280">MTTTVQLRRYSVEPGRMADFVAWFPSIVPVREQYGFRVLEAWVDEANDAFVWSVELDGDEARFTEVETVYNASPERAAAFETFPAVVTSQLNAFVRPAR</sequence>
<dbReference type="STRING" id="1960309.SAMN03159343_0928"/>
<dbReference type="OrthoDB" id="5188748at2"/>
<proteinExistence type="predicted"/>
<organism evidence="1 2">
    <name type="scientific">Klenkia marina</name>
    <dbReference type="NCBI Taxonomy" id="1960309"/>
    <lineage>
        <taxon>Bacteria</taxon>
        <taxon>Bacillati</taxon>
        <taxon>Actinomycetota</taxon>
        <taxon>Actinomycetes</taxon>
        <taxon>Geodermatophilales</taxon>
        <taxon>Geodermatophilaceae</taxon>
        <taxon>Klenkia</taxon>
    </lineage>
</organism>
<dbReference type="InterPro" id="IPR011008">
    <property type="entry name" value="Dimeric_a/b-barrel"/>
</dbReference>
<keyword evidence="2" id="KW-1185">Reference proteome</keyword>
<dbReference type="SUPFAM" id="SSF54909">
    <property type="entry name" value="Dimeric alpha+beta barrel"/>
    <property type="match status" value="1"/>
</dbReference>
<dbReference type="EMBL" id="FMUH01000001">
    <property type="protein sequence ID" value="SCX40287.1"/>
    <property type="molecule type" value="Genomic_DNA"/>
</dbReference>
<gene>
    <name evidence="1" type="ORF">SAMN03159343_0928</name>
</gene>
<evidence type="ECO:0000313" key="2">
    <source>
        <dbReference type="Proteomes" id="UP000198981"/>
    </source>
</evidence>
<dbReference type="Gene3D" id="3.30.70.100">
    <property type="match status" value="1"/>
</dbReference>
<accession>A0A1G4XGP0</accession>
<evidence type="ECO:0008006" key="3">
    <source>
        <dbReference type="Google" id="ProtNLM"/>
    </source>
</evidence>
<evidence type="ECO:0000313" key="1">
    <source>
        <dbReference type="EMBL" id="SCX40287.1"/>
    </source>
</evidence>
<dbReference type="Proteomes" id="UP000198981">
    <property type="component" value="Unassembled WGS sequence"/>
</dbReference>